<dbReference type="Proteomes" id="UP000809349">
    <property type="component" value="Unassembled WGS sequence"/>
</dbReference>
<sequence>MSLSIRSPKDFWSGIMFLCFGLAGVYIAREYAMGSAGRMGPAFFPTMLGWMLAAIGFATAVRAMIGHGQALEKVAFKELFLVLGSVLLFAFLLRGGGLAVAIPVLIMVSAYASHKFTWKESALLAFGSAAVSIMLFVKALGLPLPVLGTWFGV</sequence>
<dbReference type="EMBL" id="JAFBIL020000007">
    <property type="protein sequence ID" value="MBZ2209178.1"/>
    <property type="molecule type" value="Genomic_DNA"/>
</dbReference>
<keyword evidence="1" id="KW-0812">Transmembrane</keyword>
<evidence type="ECO:0000259" key="2">
    <source>
        <dbReference type="Pfam" id="PF07331"/>
    </source>
</evidence>
<dbReference type="InterPro" id="IPR009936">
    <property type="entry name" value="DUF1468"/>
</dbReference>
<evidence type="ECO:0000313" key="4">
    <source>
        <dbReference type="Proteomes" id="UP000809349"/>
    </source>
</evidence>
<organism evidence="3 4">
    <name type="scientific">Massilia soli</name>
    <dbReference type="NCBI Taxonomy" id="2792854"/>
    <lineage>
        <taxon>Bacteria</taxon>
        <taxon>Pseudomonadati</taxon>
        <taxon>Pseudomonadota</taxon>
        <taxon>Betaproteobacteria</taxon>
        <taxon>Burkholderiales</taxon>
        <taxon>Oxalobacteraceae</taxon>
        <taxon>Telluria group</taxon>
        <taxon>Massilia</taxon>
    </lineage>
</organism>
<reference evidence="3 4" key="2">
    <citation type="submission" date="2021-08" db="EMBL/GenBank/DDBJ databases">
        <title>Massilia sp. R798.</title>
        <authorList>
            <person name="Baek J.H."/>
            <person name="Jung H.S."/>
            <person name="Kim K.R."/>
            <person name="Jeon C.O."/>
        </authorList>
    </citation>
    <scope>NUCLEOTIDE SEQUENCE [LARGE SCALE GENOMIC DNA]</scope>
    <source>
        <strain evidence="3 4">R798</strain>
    </source>
</reference>
<accession>A0ABS7ST99</accession>
<dbReference type="RefSeq" id="WP_223469648.1">
    <property type="nucleotide sequence ID" value="NZ_JAFBIL020000007.1"/>
</dbReference>
<gene>
    <name evidence="3" type="ORF">I4X03_018060</name>
</gene>
<evidence type="ECO:0000313" key="3">
    <source>
        <dbReference type="EMBL" id="MBZ2209178.1"/>
    </source>
</evidence>
<keyword evidence="1" id="KW-0472">Membrane</keyword>
<keyword evidence="4" id="KW-1185">Reference proteome</keyword>
<feature type="domain" description="DUF1468" evidence="2">
    <location>
        <begin position="12"/>
        <end position="145"/>
    </location>
</feature>
<reference evidence="3 4" key="1">
    <citation type="submission" date="2021-01" db="EMBL/GenBank/DDBJ databases">
        <authorList>
            <person name="Ruan W."/>
            <person name="Khan S.A."/>
            <person name="Jeon C.O."/>
        </authorList>
    </citation>
    <scope>NUCLEOTIDE SEQUENCE [LARGE SCALE GENOMIC DNA]</scope>
    <source>
        <strain evidence="3 4">R798</strain>
    </source>
</reference>
<keyword evidence="1" id="KW-1133">Transmembrane helix</keyword>
<name>A0ABS7ST99_9BURK</name>
<comment type="caution">
    <text evidence="3">The sequence shown here is derived from an EMBL/GenBank/DDBJ whole genome shotgun (WGS) entry which is preliminary data.</text>
</comment>
<proteinExistence type="predicted"/>
<dbReference type="Pfam" id="PF07331">
    <property type="entry name" value="TctB"/>
    <property type="match status" value="1"/>
</dbReference>
<protein>
    <submittedName>
        <fullName evidence="3">Tripartite tricarboxylate transporter TctB family protein</fullName>
    </submittedName>
</protein>
<feature type="transmembrane region" description="Helical" evidence="1">
    <location>
        <begin position="41"/>
        <end position="65"/>
    </location>
</feature>
<feature type="transmembrane region" description="Helical" evidence="1">
    <location>
        <begin position="12"/>
        <end position="29"/>
    </location>
</feature>
<evidence type="ECO:0000256" key="1">
    <source>
        <dbReference type="SAM" id="Phobius"/>
    </source>
</evidence>
<feature type="transmembrane region" description="Helical" evidence="1">
    <location>
        <begin position="85"/>
        <end position="111"/>
    </location>
</feature>
<feature type="transmembrane region" description="Helical" evidence="1">
    <location>
        <begin position="123"/>
        <end position="144"/>
    </location>
</feature>